<dbReference type="GO" id="GO:0016020">
    <property type="term" value="C:membrane"/>
    <property type="evidence" value="ECO:0007669"/>
    <property type="project" value="UniProtKB-SubCell"/>
</dbReference>
<keyword evidence="2 6" id="KW-0812">Transmembrane</keyword>
<dbReference type="Pfam" id="PF05140">
    <property type="entry name" value="ResB"/>
    <property type="match status" value="1"/>
</dbReference>
<keyword evidence="4 6" id="KW-1133">Transmembrane helix</keyword>
<name>A0A2W5FR55_9BACT</name>
<evidence type="ECO:0000256" key="5">
    <source>
        <dbReference type="ARBA" id="ARBA00023136"/>
    </source>
</evidence>
<reference evidence="8 9" key="1">
    <citation type="submission" date="2017-08" db="EMBL/GenBank/DDBJ databases">
        <title>Infants hospitalized years apart are colonized by the same room-sourced microbial strains.</title>
        <authorList>
            <person name="Brooks B."/>
            <person name="Olm M.R."/>
            <person name="Firek B.A."/>
            <person name="Baker R."/>
            <person name="Thomas B.C."/>
            <person name="Morowitz M.J."/>
            <person name="Banfield J.F."/>
        </authorList>
    </citation>
    <scope>NUCLEOTIDE SEQUENCE [LARGE SCALE GENOMIC DNA]</scope>
    <source>
        <strain evidence="8">S2_006_000_R2_64</strain>
    </source>
</reference>
<dbReference type="PANTHER" id="PTHR31566">
    <property type="entry name" value="CYTOCHROME C BIOGENESIS PROTEIN CCS1, CHLOROPLASTIC"/>
    <property type="match status" value="1"/>
</dbReference>
<evidence type="ECO:0000313" key="8">
    <source>
        <dbReference type="EMBL" id="PZP57383.1"/>
    </source>
</evidence>
<dbReference type="InterPro" id="IPR007816">
    <property type="entry name" value="ResB-like_domain"/>
</dbReference>
<evidence type="ECO:0000313" key="9">
    <source>
        <dbReference type="Proteomes" id="UP000249739"/>
    </source>
</evidence>
<feature type="transmembrane region" description="Helical" evidence="6">
    <location>
        <begin position="95"/>
        <end position="113"/>
    </location>
</feature>
<feature type="transmembrane region" description="Helical" evidence="6">
    <location>
        <begin position="57"/>
        <end position="83"/>
    </location>
</feature>
<proteinExistence type="predicted"/>
<evidence type="ECO:0000256" key="3">
    <source>
        <dbReference type="ARBA" id="ARBA00022748"/>
    </source>
</evidence>
<evidence type="ECO:0000256" key="6">
    <source>
        <dbReference type="SAM" id="Phobius"/>
    </source>
</evidence>
<feature type="transmembrane region" description="Helical" evidence="6">
    <location>
        <begin position="338"/>
        <end position="360"/>
    </location>
</feature>
<dbReference type="EMBL" id="QFOT01000002">
    <property type="protein sequence ID" value="PZP57383.1"/>
    <property type="molecule type" value="Genomic_DNA"/>
</dbReference>
<dbReference type="InterPro" id="IPR023494">
    <property type="entry name" value="Cyt_c_bgen_Ccs1/CcsB/ResB"/>
</dbReference>
<protein>
    <recommendedName>
        <fullName evidence="7">ResB-like domain-containing protein</fullName>
    </recommendedName>
</protein>
<evidence type="ECO:0000256" key="2">
    <source>
        <dbReference type="ARBA" id="ARBA00022692"/>
    </source>
</evidence>
<comment type="caution">
    <text evidence="8">The sequence shown here is derived from an EMBL/GenBank/DDBJ whole genome shotgun (WGS) entry which is preliminary data.</text>
</comment>
<comment type="subcellular location">
    <subcellularLocation>
        <location evidence="1">Membrane</location>
        <topology evidence="1">Multi-pass membrane protein</topology>
    </subcellularLocation>
</comment>
<sequence length="366" mass="41470">MPVLIKLRQIAFRLSRSDILFWTLPLLMVLLVIGTIAQKELGIYAAQKAYFDSFITFIGPVPFPGAATLLIVLFVNMLMKFLLFSEWQMNKAGVILTHFGVLVLLAGGFTTALTTREAYMVIEEGQTTNRIEDYYQRVLQINKDGKTVLSIPHQDLKQGLKIENVDIPFKLMIDTYCFNCNIERRNSDLEGWKNAGQFMQLVPARTLPKNEENLTGIAFTISGTSEDGRYVTFDKFPKPPVFNIGAHEYKIEITRQPRELPFSLKLEKFSLATHPGSDTAKAYRSEVRVIDGQEEWKYAIEMNEPMRYKGYTLYQSSFDLSGNKAFTVLNVVENSGRLFPYIASAIMAAGLVLHMLIAGFGKRRTS</sequence>
<keyword evidence="5 6" id="KW-0472">Membrane</keyword>
<dbReference type="GO" id="GO:0017004">
    <property type="term" value="P:cytochrome complex assembly"/>
    <property type="evidence" value="ECO:0007669"/>
    <property type="project" value="UniProtKB-KW"/>
</dbReference>
<dbReference type="Proteomes" id="UP000249739">
    <property type="component" value="Unassembled WGS sequence"/>
</dbReference>
<gene>
    <name evidence="8" type="ORF">DI586_00390</name>
</gene>
<organism evidence="8 9">
    <name type="scientific">Micavibrio aeruginosavorus</name>
    <dbReference type="NCBI Taxonomy" id="349221"/>
    <lineage>
        <taxon>Bacteria</taxon>
        <taxon>Pseudomonadati</taxon>
        <taxon>Bdellovibrionota</taxon>
        <taxon>Bdellovibrionia</taxon>
        <taxon>Bdellovibrionales</taxon>
        <taxon>Pseudobdellovibrionaceae</taxon>
        <taxon>Micavibrio</taxon>
    </lineage>
</organism>
<keyword evidence="3" id="KW-0201">Cytochrome c-type biogenesis</keyword>
<evidence type="ECO:0000256" key="1">
    <source>
        <dbReference type="ARBA" id="ARBA00004141"/>
    </source>
</evidence>
<feature type="transmembrane region" description="Helical" evidence="6">
    <location>
        <begin position="20"/>
        <end position="37"/>
    </location>
</feature>
<dbReference type="AlphaFoldDB" id="A0A2W5FR55"/>
<evidence type="ECO:0000259" key="7">
    <source>
        <dbReference type="Pfam" id="PF05140"/>
    </source>
</evidence>
<evidence type="ECO:0000256" key="4">
    <source>
        <dbReference type="ARBA" id="ARBA00022989"/>
    </source>
</evidence>
<feature type="domain" description="ResB-like" evidence="7">
    <location>
        <begin position="256"/>
        <end position="330"/>
    </location>
</feature>
<accession>A0A2W5FR55</accession>